<evidence type="ECO:0000313" key="1">
    <source>
        <dbReference type="EMBL" id="CAG8857082.1"/>
    </source>
</evidence>
<feature type="non-terminal residue" evidence="1">
    <location>
        <position position="50"/>
    </location>
</feature>
<proteinExistence type="predicted"/>
<evidence type="ECO:0000313" key="2">
    <source>
        <dbReference type="Proteomes" id="UP000789901"/>
    </source>
</evidence>
<reference evidence="1 2" key="1">
    <citation type="submission" date="2021-06" db="EMBL/GenBank/DDBJ databases">
        <authorList>
            <person name="Kallberg Y."/>
            <person name="Tangrot J."/>
            <person name="Rosling A."/>
        </authorList>
    </citation>
    <scope>NUCLEOTIDE SEQUENCE [LARGE SCALE GENOMIC DNA]</scope>
    <source>
        <strain evidence="1 2">120-4 pot B 10/14</strain>
    </source>
</reference>
<keyword evidence="2" id="KW-1185">Reference proteome</keyword>
<protein>
    <submittedName>
        <fullName evidence="1">34068_t:CDS:1</fullName>
    </submittedName>
</protein>
<dbReference type="Proteomes" id="UP000789901">
    <property type="component" value="Unassembled WGS sequence"/>
</dbReference>
<comment type="caution">
    <text evidence="1">The sequence shown here is derived from an EMBL/GenBank/DDBJ whole genome shotgun (WGS) entry which is preliminary data.</text>
</comment>
<dbReference type="EMBL" id="CAJVQB010167021">
    <property type="protein sequence ID" value="CAG8857082.1"/>
    <property type="molecule type" value="Genomic_DNA"/>
</dbReference>
<gene>
    <name evidence="1" type="ORF">GMARGA_LOCUS45903</name>
</gene>
<organism evidence="1 2">
    <name type="scientific">Gigaspora margarita</name>
    <dbReference type="NCBI Taxonomy" id="4874"/>
    <lineage>
        <taxon>Eukaryota</taxon>
        <taxon>Fungi</taxon>
        <taxon>Fungi incertae sedis</taxon>
        <taxon>Mucoromycota</taxon>
        <taxon>Glomeromycotina</taxon>
        <taxon>Glomeromycetes</taxon>
        <taxon>Diversisporales</taxon>
        <taxon>Gigasporaceae</taxon>
        <taxon>Gigaspora</taxon>
    </lineage>
</organism>
<sequence length="50" mass="5955">MEEYCDCIFLIDEDEKDVITFDKSISKDIGLELINIITINQLHYDKKIIY</sequence>
<accession>A0ABN7XPV9</accession>
<name>A0ABN7XPV9_GIGMA</name>